<evidence type="ECO:0000256" key="7">
    <source>
        <dbReference type="ARBA" id="ARBA00023010"/>
    </source>
</evidence>
<dbReference type="PANTHER" id="PTHR30081:SF8">
    <property type="entry name" value="PROTEIN TRANSLOCASE SUBUNIT SECF"/>
    <property type="match status" value="1"/>
</dbReference>
<comment type="similarity">
    <text evidence="9">Belongs to the SecD/SecF family. SecF subfamily.</text>
</comment>
<gene>
    <name evidence="9 11" type="primary">secF</name>
    <name evidence="11" type="ORF">COMA2_90042</name>
</gene>
<keyword evidence="12" id="KW-1185">Reference proteome</keyword>
<dbReference type="EMBL" id="CZPZ01000036">
    <property type="protein sequence ID" value="CUS39864.1"/>
    <property type="molecule type" value="Genomic_DNA"/>
</dbReference>
<dbReference type="Gene3D" id="1.20.1640.10">
    <property type="entry name" value="Multidrug efflux transporter AcrB transmembrane domain"/>
    <property type="match status" value="1"/>
</dbReference>
<dbReference type="PRINTS" id="PR01755">
    <property type="entry name" value="SECFTRNLCASE"/>
</dbReference>
<keyword evidence="2 9" id="KW-0813">Transport</keyword>
<evidence type="ECO:0000313" key="11">
    <source>
        <dbReference type="EMBL" id="CUS39864.1"/>
    </source>
</evidence>
<evidence type="ECO:0000256" key="3">
    <source>
        <dbReference type="ARBA" id="ARBA00022475"/>
    </source>
</evidence>
<feature type="transmembrane region" description="Helical" evidence="9">
    <location>
        <begin position="185"/>
        <end position="206"/>
    </location>
</feature>
<comment type="function">
    <text evidence="9">Part of the Sec protein translocase complex. Interacts with the SecYEG preprotein conducting channel. SecDF uses the proton motive force (PMF) to complete protein translocation after the ATP-dependent function of SecA.</text>
</comment>
<keyword evidence="8 9" id="KW-0472">Membrane</keyword>
<dbReference type="GO" id="GO:0015450">
    <property type="term" value="F:protein-transporting ATPase activity"/>
    <property type="evidence" value="ECO:0007669"/>
    <property type="project" value="InterPro"/>
</dbReference>
<keyword evidence="3 9" id="KW-1003">Cell membrane</keyword>
<dbReference type="InterPro" id="IPR055344">
    <property type="entry name" value="SecD_SecF_C_bact"/>
</dbReference>
<feature type="transmembrane region" description="Helical" evidence="9">
    <location>
        <begin position="161"/>
        <end position="178"/>
    </location>
</feature>
<reference evidence="12" key="1">
    <citation type="submission" date="2015-10" db="EMBL/GenBank/DDBJ databases">
        <authorList>
            <person name="Luecker S."/>
            <person name="Luecker S."/>
        </authorList>
    </citation>
    <scope>NUCLEOTIDE SEQUENCE [LARGE SCALE GENOMIC DNA]</scope>
</reference>
<feature type="transmembrane region" description="Helical" evidence="9">
    <location>
        <begin position="37"/>
        <end position="58"/>
    </location>
</feature>
<evidence type="ECO:0000256" key="1">
    <source>
        <dbReference type="ARBA" id="ARBA00004651"/>
    </source>
</evidence>
<dbReference type="Pfam" id="PF07549">
    <property type="entry name" value="Sec_GG"/>
    <property type="match status" value="1"/>
</dbReference>
<keyword evidence="5 9" id="KW-0653">Protein transport</keyword>
<evidence type="ECO:0000256" key="8">
    <source>
        <dbReference type="ARBA" id="ARBA00023136"/>
    </source>
</evidence>
<dbReference type="SUPFAM" id="SSF82866">
    <property type="entry name" value="Multidrug efflux transporter AcrB transmembrane domain"/>
    <property type="match status" value="1"/>
</dbReference>
<dbReference type="GO" id="GO:0006605">
    <property type="term" value="P:protein targeting"/>
    <property type="evidence" value="ECO:0007669"/>
    <property type="project" value="UniProtKB-UniRule"/>
</dbReference>
<dbReference type="NCBIfam" id="TIGR00966">
    <property type="entry name" value="transloc_SecF"/>
    <property type="match status" value="1"/>
</dbReference>
<sequence length="325" mass="35271">MKPSAMTLQEEAQGYHKGVRMLEILGKTNIDFMGKRTFAFLFSGVMVLLGLIALVQIARGAANLGIDFAGGTAVQLKFEQPVRIDEARKALEANGMSNVELQEFGQDNKLLIRVKASTTIEEKVAERVVGIFAKDFPANKFVIDSTTEIGPTIGKKLQEDALVAIVVSFVGIILYIAARFELRFGVAAALATFHDVLAVVGAFYILDKEITLLIVTALLTLAGYSLTDTVVVFDRIRENLKSRRRESEEGTINTAVNQVLSRTIVTSLTVVIVLIPLAAAGGEVLHDFSLALLWGVIFGTYSSIFVASPLLLLWPGASGRLLKRS</sequence>
<accession>A0A0S4LTK1</accession>
<dbReference type="InterPro" id="IPR005665">
    <property type="entry name" value="SecF_bac"/>
</dbReference>
<evidence type="ECO:0000256" key="5">
    <source>
        <dbReference type="ARBA" id="ARBA00022927"/>
    </source>
</evidence>
<dbReference type="Pfam" id="PF02355">
    <property type="entry name" value="SecD_SecF_C"/>
    <property type="match status" value="1"/>
</dbReference>
<evidence type="ECO:0000256" key="2">
    <source>
        <dbReference type="ARBA" id="ARBA00022448"/>
    </source>
</evidence>
<feature type="transmembrane region" description="Helical" evidence="9">
    <location>
        <begin position="254"/>
        <end position="279"/>
    </location>
</feature>
<feature type="transmembrane region" description="Helical" evidence="9">
    <location>
        <begin position="291"/>
        <end position="314"/>
    </location>
</feature>
<dbReference type="GO" id="GO:0065002">
    <property type="term" value="P:intracellular protein transmembrane transport"/>
    <property type="evidence" value="ECO:0007669"/>
    <property type="project" value="UniProtKB-UniRule"/>
</dbReference>
<dbReference type="InterPro" id="IPR022813">
    <property type="entry name" value="SecD/SecF_arch_bac"/>
</dbReference>
<dbReference type="NCBIfam" id="TIGR00916">
    <property type="entry name" value="2A0604s01"/>
    <property type="match status" value="1"/>
</dbReference>
<dbReference type="Proteomes" id="UP000198736">
    <property type="component" value="Unassembled WGS sequence"/>
</dbReference>
<keyword evidence="4 9" id="KW-0812">Transmembrane</keyword>
<evidence type="ECO:0000256" key="9">
    <source>
        <dbReference type="HAMAP-Rule" id="MF_01464"/>
    </source>
</evidence>
<keyword evidence="6 9" id="KW-1133">Transmembrane helix</keyword>
<dbReference type="InterPro" id="IPR022645">
    <property type="entry name" value="SecD/SecF_bac"/>
</dbReference>
<organism evidence="11 12">
    <name type="scientific">Candidatus Nitrospira nitrificans</name>
    <dbReference type="NCBI Taxonomy" id="1742973"/>
    <lineage>
        <taxon>Bacteria</taxon>
        <taxon>Pseudomonadati</taxon>
        <taxon>Nitrospirota</taxon>
        <taxon>Nitrospiria</taxon>
        <taxon>Nitrospirales</taxon>
        <taxon>Nitrospiraceae</taxon>
        <taxon>Nitrospira</taxon>
    </lineage>
</organism>
<dbReference type="STRING" id="1742973.COMA2_90042"/>
<comment type="subcellular location">
    <subcellularLocation>
        <location evidence="1 9">Cell membrane</location>
        <topology evidence="1 9">Multi-pass membrane protein</topology>
    </subcellularLocation>
</comment>
<evidence type="ECO:0000259" key="10">
    <source>
        <dbReference type="Pfam" id="PF02355"/>
    </source>
</evidence>
<dbReference type="PANTHER" id="PTHR30081">
    <property type="entry name" value="PROTEIN-EXPORT MEMBRANE PROTEIN SEC"/>
    <property type="match status" value="1"/>
</dbReference>
<proteinExistence type="inferred from homology"/>
<name>A0A0S4LTK1_9BACT</name>
<dbReference type="InterPro" id="IPR048634">
    <property type="entry name" value="SecD_SecF_C"/>
</dbReference>
<evidence type="ECO:0000256" key="4">
    <source>
        <dbReference type="ARBA" id="ARBA00022692"/>
    </source>
</evidence>
<dbReference type="GO" id="GO:0005886">
    <property type="term" value="C:plasma membrane"/>
    <property type="evidence" value="ECO:0007669"/>
    <property type="project" value="UniProtKB-SubCell"/>
</dbReference>
<feature type="domain" description="Protein export membrane protein SecD/SecF C-terminal" evidence="10">
    <location>
        <begin position="140"/>
        <end position="314"/>
    </location>
</feature>
<comment type="subunit">
    <text evidence="9">Forms a complex with SecD. Part of the essential Sec protein translocation apparatus which comprises SecA, SecYEG and auxiliary proteins SecDF. Other proteins may also be involved.</text>
</comment>
<keyword evidence="7 9" id="KW-0811">Translocation</keyword>
<dbReference type="AlphaFoldDB" id="A0A0S4LTK1"/>
<protein>
    <recommendedName>
        <fullName evidence="9">Protein-export membrane protein SecF</fullName>
    </recommendedName>
</protein>
<dbReference type="GO" id="GO:0043952">
    <property type="term" value="P:protein transport by the Sec complex"/>
    <property type="evidence" value="ECO:0007669"/>
    <property type="project" value="UniProtKB-UniRule"/>
</dbReference>
<dbReference type="HAMAP" id="MF_01464_B">
    <property type="entry name" value="SecF_B"/>
    <property type="match status" value="1"/>
</dbReference>
<feature type="transmembrane region" description="Helical" evidence="9">
    <location>
        <begin position="212"/>
        <end position="233"/>
    </location>
</feature>
<dbReference type="InterPro" id="IPR022646">
    <property type="entry name" value="SecD/SecF_CS"/>
</dbReference>
<evidence type="ECO:0000313" key="12">
    <source>
        <dbReference type="Proteomes" id="UP000198736"/>
    </source>
</evidence>
<evidence type="ECO:0000256" key="6">
    <source>
        <dbReference type="ARBA" id="ARBA00022989"/>
    </source>
</evidence>